<comment type="caution">
    <text evidence="1">The sequence shown here is derived from an EMBL/GenBank/DDBJ whole genome shotgun (WGS) entry which is preliminary data.</text>
</comment>
<dbReference type="Proteomes" id="UP000248198">
    <property type="component" value="Unassembled WGS sequence"/>
</dbReference>
<dbReference type="Gene3D" id="1.10.30.50">
    <property type="match status" value="1"/>
</dbReference>
<organism evidence="1 2">
    <name type="scientific">Pedobacter nutrimenti</name>
    <dbReference type="NCBI Taxonomy" id="1241337"/>
    <lineage>
        <taxon>Bacteria</taxon>
        <taxon>Pseudomonadati</taxon>
        <taxon>Bacteroidota</taxon>
        <taxon>Sphingobacteriia</taxon>
        <taxon>Sphingobacteriales</taxon>
        <taxon>Sphingobacteriaceae</taxon>
        <taxon>Pedobacter</taxon>
    </lineage>
</organism>
<sequence length="203" mass="24067">MDFTDEDLILINAAKAKGGNVWEDPTLEDIKQRIKTHYRNGNAGHCCYCHRSFRGEFKFDIDIEHVLPKSKFLQFIFELFNLNISCKRCNMLIKKERTDFLIDADSIAQNPQQSDQYHLIHPNFDYYFDHMDYEVNIKNEIEMVKFTPKRPKGEYTYDFFRLNEIEIDMINQAQGIRSVKSNETLLSLPRDIKDDVKDLIDKL</sequence>
<name>A0A318U6W5_9SPHI</name>
<keyword evidence="2" id="KW-1185">Reference proteome</keyword>
<accession>A0A318U6W5</accession>
<dbReference type="OrthoDB" id="5918473at2"/>
<protein>
    <submittedName>
        <fullName evidence="1">Uncharacterized protein (TIGR02646 family)</fullName>
    </submittedName>
</protein>
<gene>
    <name evidence="1" type="ORF">B0O44_111179</name>
</gene>
<reference evidence="1 2" key="1">
    <citation type="submission" date="2018-06" db="EMBL/GenBank/DDBJ databases">
        <title>Genomic Encyclopedia of Archaeal and Bacterial Type Strains, Phase II (KMG-II): from individual species to whole genera.</title>
        <authorList>
            <person name="Goeker M."/>
        </authorList>
    </citation>
    <scope>NUCLEOTIDE SEQUENCE [LARGE SCALE GENOMIC DNA]</scope>
    <source>
        <strain evidence="1 2">DSM 27372</strain>
    </source>
</reference>
<evidence type="ECO:0000313" key="2">
    <source>
        <dbReference type="Proteomes" id="UP000248198"/>
    </source>
</evidence>
<evidence type="ECO:0000313" key="1">
    <source>
        <dbReference type="EMBL" id="PYF69001.1"/>
    </source>
</evidence>
<dbReference type="RefSeq" id="WP_110834661.1">
    <property type="nucleotide sequence ID" value="NZ_QKLU01000011.1"/>
</dbReference>
<proteinExistence type="predicted"/>
<dbReference type="EMBL" id="QKLU01000011">
    <property type="protein sequence ID" value="PYF69001.1"/>
    <property type="molecule type" value="Genomic_DNA"/>
</dbReference>
<dbReference type="AlphaFoldDB" id="A0A318U6W5"/>